<organism evidence="1 2">
    <name type="scientific">Caerostris extrusa</name>
    <name type="common">Bark spider</name>
    <name type="synonym">Caerostris bankana</name>
    <dbReference type="NCBI Taxonomy" id="172846"/>
    <lineage>
        <taxon>Eukaryota</taxon>
        <taxon>Metazoa</taxon>
        <taxon>Ecdysozoa</taxon>
        <taxon>Arthropoda</taxon>
        <taxon>Chelicerata</taxon>
        <taxon>Arachnida</taxon>
        <taxon>Araneae</taxon>
        <taxon>Araneomorphae</taxon>
        <taxon>Entelegynae</taxon>
        <taxon>Araneoidea</taxon>
        <taxon>Araneidae</taxon>
        <taxon>Caerostris</taxon>
    </lineage>
</organism>
<dbReference type="EMBL" id="BPLR01016309">
    <property type="protein sequence ID" value="GIY82963.1"/>
    <property type="molecule type" value="Genomic_DNA"/>
</dbReference>
<name>A0AAV4WKY6_CAEEX</name>
<sequence>MVLAAPRRQVFAVFRLETDMITLQDIYLDLTYFRPPNCVLCRKCTVIDASHLKECPEVAGHLYSRYWQARQKLQDLRTG</sequence>
<accession>A0AAV4WKY6</accession>
<comment type="caution">
    <text evidence="1">The sequence shown here is derived from an EMBL/GenBank/DDBJ whole genome shotgun (WGS) entry which is preliminary data.</text>
</comment>
<dbReference type="AlphaFoldDB" id="A0AAV4WKY6"/>
<evidence type="ECO:0000313" key="2">
    <source>
        <dbReference type="Proteomes" id="UP001054945"/>
    </source>
</evidence>
<protein>
    <submittedName>
        <fullName evidence="1">Uncharacterized protein</fullName>
    </submittedName>
</protein>
<proteinExistence type="predicted"/>
<keyword evidence="2" id="KW-1185">Reference proteome</keyword>
<gene>
    <name evidence="1" type="ORF">CEXT_293101</name>
</gene>
<dbReference type="Proteomes" id="UP001054945">
    <property type="component" value="Unassembled WGS sequence"/>
</dbReference>
<evidence type="ECO:0000313" key="1">
    <source>
        <dbReference type="EMBL" id="GIY82963.1"/>
    </source>
</evidence>
<reference evidence="1 2" key="1">
    <citation type="submission" date="2021-06" db="EMBL/GenBank/DDBJ databases">
        <title>Caerostris extrusa draft genome.</title>
        <authorList>
            <person name="Kono N."/>
            <person name="Arakawa K."/>
        </authorList>
    </citation>
    <scope>NUCLEOTIDE SEQUENCE [LARGE SCALE GENOMIC DNA]</scope>
</reference>